<dbReference type="InterPro" id="IPR010921">
    <property type="entry name" value="Trp_repressor/repl_initiator"/>
</dbReference>
<evidence type="ECO:0000313" key="3">
    <source>
        <dbReference type="EMBL" id="AII87101.1"/>
    </source>
</evidence>
<reference evidence="3 4" key="1">
    <citation type="journal article" date="2014" name="ISME J.">
        <title>Adaptation of an abundant Roseobacter RCA organism to pelagic systems revealed by genomic and transcriptomic analyses.</title>
        <authorList>
            <person name="Voget S."/>
            <person name="Wemheuer B."/>
            <person name="Brinkhoff T."/>
            <person name="Vollmers J."/>
            <person name="Dietrich S."/>
            <person name="Giebel H.A."/>
            <person name="Beardsley C."/>
            <person name="Sardemann C."/>
            <person name="Bakenhus I."/>
            <person name="Billerbeck S."/>
            <person name="Daniel R."/>
            <person name="Simon M."/>
        </authorList>
    </citation>
    <scope>NUCLEOTIDE SEQUENCE [LARGE SCALE GENOMIC DNA]</scope>
    <source>
        <strain evidence="3 4">RCA23</strain>
    </source>
</reference>
<dbReference type="KEGG" id="ptp:RCA23_c15640"/>
<dbReference type="AlphaFoldDB" id="A0AAN0VIG0"/>
<protein>
    <recommendedName>
        <fullName evidence="2">DUF6456 domain-containing protein</fullName>
    </recommendedName>
</protein>
<dbReference type="InterPro" id="IPR045599">
    <property type="entry name" value="DUF6456"/>
</dbReference>
<sequence>MPHAVKLYLAHTEHGHSIRSLARYSGVHPSTVSRSVRKIETLRDDPLIDRAVQELSKYCLESAPRRLEDKPMSFHNPDPNPLCYPASLDAPSITALRYLARKNTVLALAQGLELAVIVREAVQGQVEKLGTLDRAQVMAMTMQDWLKCDDPQARIMRFHLTDVGLKLLARLEEADTNDTDGREGGPSDPVSRGRLRYGQAISPVHSLARRRNKDGEPYISRSLVKQAERLREDYELALLESNAPIDWLGAIRSGLSRKSQAPAASALYRARSALADLGPGLGDVALRCCCRLEGLEAVEQTMGWSARSGKIVLRIALQRLARHYEDTQAAEALVG</sequence>
<dbReference type="SUPFAM" id="SSF48295">
    <property type="entry name" value="TrpR-like"/>
    <property type="match status" value="1"/>
</dbReference>
<organism evidence="3 4">
    <name type="scientific">Planktomarina temperata RCA23</name>
    <dbReference type="NCBI Taxonomy" id="666509"/>
    <lineage>
        <taxon>Bacteria</taxon>
        <taxon>Pseudomonadati</taxon>
        <taxon>Pseudomonadota</taxon>
        <taxon>Alphaproteobacteria</taxon>
        <taxon>Rhodobacterales</taxon>
        <taxon>Paracoccaceae</taxon>
        <taxon>Planktomarina</taxon>
    </lineage>
</organism>
<keyword evidence="4" id="KW-1185">Reference proteome</keyword>
<feature type="compositionally biased region" description="Basic and acidic residues" evidence="1">
    <location>
        <begin position="175"/>
        <end position="185"/>
    </location>
</feature>
<evidence type="ECO:0000259" key="2">
    <source>
        <dbReference type="Pfam" id="PF20057"/>
    </source>
</evidence>
<name>A0AAN0VIG0_9RHOB</name>
<gene>
    <name evidence="3" type="ORF">RCA23_c15640</name>
</gene>
<evidence type="ECO:0000256" key="1">
    <source>
        <dbReference type="SAM" id="MobiDB-lite"/>
    </source>
</evidence>
<accession>A0AAN0VIG0</accession>
<feature type="region of interest" description="Disordered" evidence="1">
    <location>
        <begin position="175"/>
        <end position="194"/>
    </location>
</feature>
<dbReference type="GO" id="GO:0043565">
    <property type="term" value="F:sequence-specific DNA binding"/>
    <property type="evidence" value="ECO:0007669"/>
    <property type="project" value="InterPro"/>
</dbReference>
<dbReference type="Pfam" id="PF20057">
    <property type="entry name" value="DUF6456"/>
    <property type="match status" value="1"/>
</dbReference>
<proteinExistence type="predicted"/>
<evidence type="ECO:0000313" key="4">
    <source>
        <dbReference type="Proteomes" id="UP000028680"/>
    </source>
</evidence>
<feature type="domain" description="DUF6456" evidence="2">
    <location>
        <begin position="196"/>
        <end position="325"/>
    </location>
</feature>
<dbReference type="EMBL" id="CP003984">
    <property type="protein sequence ID" value="AII87101.1"/>
    <property type="molecule type" value="Genomic_DNA"/>
</dbReference>
<dbReference type="Proteomes" id="UP000028680">
    <property type="component" value="Chromosome"/>
</dbReference>